<gene>
    <name evidence="2" type="ORF">G2W53_010101</name>
</gene>
<feature type="compositionally biased region" description="Polar residues" evidence="1">
    <location>
        <begin position="11"/>
        <end position="36"/>
    </location>
</feature>
<sequence length="36" mass="4164">MPKPYNPVGHSRQNINIKTSPHPQIQTTRKQNQKVP</sequence>
<name>A0A834X0B6_9FABA</name>
<comment type="caution">
    <text evidence="2">The sequence shown here is derived from an EMBL/GenBank/DDBJ whole genome shotgun (WGS) entry which is preliminary data.</text>
</comment>
<dbReference type="EMBL" id="JAAIUW010000004">
    <property type="protein sequence ID" value="KAF7835242.1"/>
    <property type="molecule type" value="Genomic_DNA"/>
</dbReference>
<organism evidence="2 3">
    <name type="scientific">Senna tora</name>
    <dbReference type="NCBI Taxonomy" id="362788"/>
    <lineage>
        <taxon>Eukaryota</taxon>
        <taxon>Viridiplantae</taxon>
        <taxon>Streptophyta</taxon>
        <taxon>Embryophyta</taxon>
        <taxon>Tracheophyta</taxon>
        <taxon>Spermatophyta</taxon>
        <taxon>Magnoliopsida</taxon>
        <taxon>eudicotyledons</taxon>
        <taxon>Gunneridae</taxon>
        <taxon>Pentapetalae</taxon>
        <taxon>rosids</taxon>
        <taxon>fabids</taxon>
        <taxon>Fabales</taxon>
        <taxon>Fabaceae</taxon>
        <taxon>Caesalpinioideae</taxon>
        <taxon>Cassia clade</taxon>
        <taxon>Senna</taxon>
    </lineage>
</organism>
<protein>
    <submittedName>
        <fullName evidence="2">Uncharacterized protein</fullName>
    </submittedName>
</protein>
<keyword evidence="3" id="KW-1185">Reference proteome</keyword>
<proteinExistence type="predicted"/>
<reference evidence="2" key="1">
    <citation type="submission" date="2020-09" db="EMBL/GenBank/DDBJ databases">
        <title>Genome-Enabled Discovery of Anthraquinone Biosynthesis in Senna tora.</title>
        <authorList>
            <person name="Kang S.-H."/>
            <person name="Pandey R.P."/>
            <person name="Lee C.-M."/>
            <person name="Sim J.-S."/>
            <person name="Jeong J.-T."/>
            <person name="Choi B.-S."/>
            <person name="Jung M."/>
            <person name="Ginzburg D."/>
            <person name="Zhao K."/>
            <person name="Won S.Y."/>
            <person name="Oh T.-J."/>
            <person name="Yu Y."/>
            <person name="Kim N.-H."/>
            <person name="Lee O.R."/>
            <person name="Lee T.-H."/>
            <person name="Bashyal P."/>
            <person name="Kim T.-S."/>
            <person name="Lee W.-H."/>
            <person name="Kawkins C."/>
            <person name="Kim C.-K."/>
            <person name="Kim J.S."/>
            <person name="Ahn B.O."/>
            <person name="Rhee S.Y."/>
            <person name="Sohng J.K."/>
        </authorList>
    </citation>
    <scope>NUCLEOTIDE SEQUENCE</scope>
    <source>
        <tissue evidence="2">Leaf</tissue>
    </source>
</reference>
<evidence type="ECO:0000256" key="1">
    <source>
        <dbReference type="SAM" id="MobiDB-lite"/>
    </source>
</evidence>
<dbReference type="AlphaFoldDB" id="A0A834X0B6"/>
<dbReference type="Proteomes" id="UP000634136">
    <property type="component" value="Unassembled WGS sequence"/>
</dbReference>
<accession>A0A834X0B6</accession>
<evidence type="ECO:0000313" key="3">
    <source>
        <dbReference type="Proteomes" id="UP000634136"/>
    </source>
</evidence>
<evidence type="ECO:0000313" key="2">
    <source>
        <dbReference type="EMBL" id="KAF7835242.1"/>
    </source>
</evidence>
<feature type="region of interest" description="Disordered" evidence="1">
    <location>
        <begin position="1"/>
        <end position="36"/>
    </location>
</feature>